<evidence type="ECO:0000256" key="4">
    <source>
        <dbReference type="HAMAP-Rule" id="MF_00149"/>
    </source>
</evidence>
<dbReference type="Gene3D" id="3.30.1540.20">
    <property type="entry name" value="MutL, C-terminal domain, dimerisation subdomain"/>
    <property type="match status" value="1"/>
</dbReference>
<organism evidence="7 8">
    <name type="scientific">Almyronema epifaneia S1</name>
    <dbReference type="NCBI Taxonomy" id="2991925"/>
    <lineage>
        <taxon>Bacteria</taxon>
        <taxon>Bacillati</taxon>
        <taxon>Cyanobacteriota</taxon>
        <taxon>Cyanophyceae</taxon>
        <taxon>Nodosilineales</taxon>
        <taxon>Nodosilineaceae</taxon>
        <taxon>Almyronema</taxon>
        <taxon>Almyronema epifaneia</taxon>
    </lineage>
</organism>
<dbReference type="InterPro" id="IPR037198">
    <property type="entry name" value="MutL_C_sf"/>
</dbReference>
<dbReference type="GO" id="GO:0004519">
    <property type="term" value="F:endonuclease activity"/>
    <property type="evidence" value="ECO:0007669"/>
    <property type="project" value="UniProtKB-KW"/>
</dbReference>
<dbReference type="Gene3D" id="3.30.565.10">
    <property type="entry name" value="Histidine kinase-like ATPase, C-terminal domain"/>
    <property type="match status" value="1"/>
</dbReference>
<dbReference type="EMBL" id="JBHZOL010000066">
    <property type="protein sequence ID" value="MFE4106559.1"/>
    <property type="molecule type" value="Genomic_DNA"/>
</dbReference>
<dbReference type="RefSeq" id="WP_377964426.1">
    <property type="nucleotide sequence ID" value="NZ_JBHZOL010000066.1"/>
</dbReference>
<dbReference type="SUPFAM" id="SSF54211">
    <property type="entry name" value="Ribosomal protein S5 domain 2-like"/>
    <property type="match status" value="1"/>
</dbReference>
<keyword evidence="3 4" id="KW-0234">DNA repair</keyword>
<dbReference type="Proteomes" id="UP001600165">
    <property type="component" value="Unassembled WGS sequence"/>
</dbReference>
<dbReference type="Pfam" id="PF01119">
    <property type="entry name" value="DNA_mis_repair"/>
    <property type="match status" value="1"/>
</dbReference>
<reference evidence="7 8" key="1">
    <citation type="submission" date="2024-10" db="EMBL/GenBank/DDBJ databases">
        <authorList>
            <person name="Ratan Roy A."/>
            <person name="Morales Sandoval P.H."/>
            <person name="De Los Santos Villalobos S."/>
            <person name="Chakraborty S."/>
            <person name="Mukherjee J."/>
        </authorList>
    </citation>
    <scope>NUCLEOTIDE SEQUENCE [LARGE SCALE GENOMIC DNA]</scope>
    <source>
        <strain evidence="7 8">S1</strain>
    </source>
</reference>
<proteinExistence type="inferred from homology"/>
<dbReference type="InterPro" id="IPR042121">
    <property type="entry name" value="MutL_C_regsub"/>
</dbReference>
<comment type="function">
    <text evidence="4">This protein is involved in the repair of mismatches in DNA. It is required for dam-dependent methyl-directed DNA mismatch repair. May act as a 'molecular matchmaker', a protein that promotes the formation of a stable complex between two or more DNA-binding proteins in an ATP-dependent manner without itself being part of a final effector complex.</text>
</comment>
<protein>
    <recommendedName>
        <fullName evidence="4">DNA mismatch repair protein MutL</fullName>
    </recommendedName>
</protein>
<dbReference type="PROSITE" id="PS00058">
    <property type="entry name" value="DNA_MISMATCH_REPAIR_1"/>
    <property type="match status" value="1"/>
</dbReference>
<evidence type="ECO:0000256" key="1">
    <source>
        <dbReference type="ARBA" id="ARBA00006082"/>
    </source>
</evidence>
<dbReference type="InterPro" id="IPR014790">
    <property type="entry name" value="MutL_C"/>
</dbReference>
<evidence type="ECO:0000259" key="5">
    <source>
        <dbReference type="SMART" id="SM00853"/>
    </source>
</evidence>
<dbReference type="InterPro" id="IPR036890">
    <property type="entry name" value="HATPase_C_sf"/>
</dbReference>
<dbReference type="Pfam" id="PF08676">
    <property type="entry name" value="MutL_C"/>
    <property type="match status" value="1"/>
</dbReference>
<dbReference type="CDD" id="cd16926">
    <property type="entry name" value="HATPase_MutL-MLH-PMS-like"/>
    <property type="match status" value="1"/>
</dbReference>
<dbReference type="InterPro" id="IPR020568">
    <property type="entry name" value="Ribosomal_Su5_D2-typ_SF"/>
</dbReference>
<dbReference type="SUPFAM" id="SSF118116">
    <property type="entry name" value="DNA mismatch repair protein MutL"/>
    <property type="match status" value="1"/>
</dbReference>
<dbReference type="Gene3D" id="3.30.230.10">
    <property type="match status" value="1"/>
</dbReference>
<dbReference type="InterPro" id="IPR014721">
    <property type="entry name" value="Ribsml_uS5_D2-typ_fold_subgr"/>
</dbReference>
<feature type="domain" description="DNA mismatch repair protein S5" evidence="6">
    <location>
        <begin position="233"/>
        <end position="346"/>
    </location>
</feature>
<dbReference type="InterPro" id="IPR038973">
    <property type="entry name" value="MutL/Mlh/Pms-like"/>
</dbReference>
<dbReference type="SUPFAM" id="SSF55874">
    <property type="entry name" value="ATPase domain of HSP90 chaperone/DNA topoisomerase II/histidine kinase"/>
    <property type="match status" value="1"/>
</dbReference>
<dbReference type="InterPro" id="IPR042120">
    <property type="entry name" value="MutL_C_dimsub"/>
</dbReference>
<dbReference type="Gene3D" id="3.30.1370.100">
    <property type="entry name" value="MutL, C-terminal domain, regulatory subdomain"/>
    <property type="match status" value="1"/>
</dbReference>
<gene>
    <name evidence="4 7" type="primary">mutL</name>
    <name evidence="7" type="ORF">ACFVKH_09740</name>
</gene>
<keyword evidence="2 4" id="KW-0227">DNA damage</keyword>
<dbReference type="PANTHER" id="PTHR10073">
    <property type="entry name" value="DNA MISMATCH REPAIR PROTEIN MLH, PMS, MUTL"/>
    <property type="match status" value="1"/>
</dbReference>
<dbReference type="NCBIfam" id="TIGR00585">
    <property type="entry name" value="mutl"/>
    <property type="match status" value="1"/>
</dbReference>
<dbReference type="InterPro" id="IPR020667">
    <property type="entry name" value="DNA_mismatch_repair_MutL"/>
</dbReference>
<dbReference type="InterPro" id="IPR002099">
    <property type="entry name" value="MutL/Mlh/PMS"/>
</dbReference>
<keyword evidence="7" id="KW-0255">Endonuclease</keyword>
<sequence>MISQIQPLSTELVHLIAAGEVIDSPAAVVRELVENALDAQATRLVISVWPESGCIRVVDNGQGMTLADLKQAARPHSTSKIRTQDDLWAIHSLGFRGEALHSLTQLADLTICSRQSTAIAGWQAIYDRQGLATELNTLAIAPGTIVTVANLFQNWPTRRESLPSPSQQLRAIQLTVQQLALCHPQVTWQVEQRDRPWFTLWPGTSAKAILPQLLRETEPADLREVIWPLVAPTDQANPVENDQTAIALEQAAVLMGLPDRCHRRRPDWVKVALNGRIIHIPELEQALVRCFQRLLPRDRYPVCFVHLQIAPTYIDWNRHPAKSVVYLHHLAHWQTQITEAIDQGLRLAPYQLLETSTHSRIDQVIKAAEAEGVYGSSRQMVADAIAKADGLKAIAQVHGRYILAESPTGICLIEQHIAHERVLYEQLCDRWQIVPQEPAIVLPHLTPAQVQQLQALALPIEPFGENLWAVRGIPAALACREDCAEALVELSLGGSLEAALVATACRTAIRNGSPLSQPEMQTLLNQWQQTRQPRTCPHGRPICLTLEESSLSRFFRRHWVIGKSHGLE</sequence>
<comment type="caution">
    <text evidence="7">The sequence shown here is derived from an EMBL/GenBank/DDBJ whole genome shotgun (WGS) entry which is preliminary data.</text>
</comment>
<name>A0ABW6IET0_9CYAN</name>
<dbReference type="InterPro" id="IPR014762">
    <property type="entry name" value="DNA_mismatch_repair_CS"/>
</dbReference>
<keyword evidence="8" id="KW-1185">Reference proteome</keyword>
<accession>A0ABW6IET0</accession>
<evidence type="ECO:0000313" key="8">
    <source>
        <dbReference type="Proteomes" id="UP001600165"/>
    </source>
</evidence>
<evidence type="ECO:0000259" key="6">
    <source>
        <dbReference type="SMART" id="SM01340"/>
    </source>
</evidence>
<keyword evidence="7" id="KW-0540">Nuclease</keyword>
<dbReference type="HAMAP" id="MF_00149">
    <property type="entry name" value="DNA_mis_repair"/>
    <property type="match status" value="1"/>
</dbReference>
<keyword evidence="7" id="KW-0378">Hydrolase</keyword>
<dbReference type="Pfam" id="PF13589">
    <property type="entry name" value="HATPase_c_3"/>
    <property type="match status" value="1"/>
</dbReference>
<dbReference type="CDD" id="cd00782">
    <property type="entry name" value="MutL_Trans"/>
    <property type="match status" value="1"/>
</dbReference>
<dbReference type="SMART" id="SM01340">
    <property type="entry name" value="DNA_mis_repair"/>
    <property type="match status" value="1"/>
</dbReference>
<evidence type="ECO:0000256" key="2">
    <source>
        <dbReference type="ARBA" id="ARBA00022763"/>
    </source>
</evidence>
<comment type="similarity">
    <text evidence="1 4">Belongs to the DNA mismatch repair MutL/HexB family.</text>
</comment>
<dbReference type="InterPro" id="IPR013507">
    <property type="entry name" value="DNA_mismatch_S5_2-like"/>
</dbReference>
<dbReference type="SMART" id="SM00853">
    <property type="entry name" value="MutL_C"/>
    <property type="match status" value="1"/>
</dbReference>
<evidence type="ECO:0000256" key="3">
    <source>
        <dbReference type="ARBA" id="ARBA00023204"/>
    </source>
</evidence>
<dbReference type="PANTHER" id="PTHR10073:SF12">
    <property type="entry name" value="DNA MISMATCH REPAIR PROTEIN MLH1"/>
    <property type="match status" value="1"/>
</dbReference>
<feature type="domain" description="MutL C-terminal dimerisation" evidence="5">
    <location>
        <begin position="393"/>
        <end position="515"/>
    </location>
</feature>
<dbReference type="NCBIfam" id="NF000951">
    <property type="entry name" value="PRK00095.2-1"/>
    <property type="match status" value="1"/>
</dbReference>
<evidence type="ECO:0000313" key="7">
    <source>
        <dbReference type="EMBL" id="MFE4106559.1"/>
    </source>
</evidence>